<dbReference type="InterPro" id="IPR013766">
    <property type="entry name" value="Thioredoxin_domain"/>
</dbReference>
<dbReference type="Gene3D" id="3.40.30.10">
    <property type="entry name" value="Glutaredoxin"/>
    <property type="match status" value="1"/>
</dbReference>
<feature type="domain" description="Thioredoxin" evidence="1">
    <location>
        <begin position="4"/>
        <end position="103"/>
    </location>
</feature>
<evidence type="ECO:0000313" key="3">
    <source>
        <dbReference type="Proteomes" id="UP000228952"/>
    </source>
</evidence>
<evidence type="ECO:0000313" key="2">
    <source>
        <dbReference type="EMBL" id="PJA15975.1"/>
    </source>
</evidence>
<dbReference type="GO" id="GO:0015035">
    <property type="term" value="F:protein-disulfide reductase activity"/>
    <property type="evidence" value="ECO:0007669"/>
    <property type="project" value="TreeGrafter"/>
</dbReference>
<dbReference type="PANTHER" id="PTHR45663:SF11">
    <property type="entry name" value="GEO12009P1"/>
    <property type="match status" value="1"/>
</dbReference>
<name>A0A2M7W3A2_9BACT</name>
<comment type="caution">
    <text evidence="2">The sequence shown here is derived from an EMBL/GenBank/DDBJ whole genome shotgun (WGS) entry which is preliminary data.</text>
</comment>
<proteinExistence type="predicted"/>
<dbReference type="Proteomes" id="UP000228952">
    <property type="component" value="Unassembled WGS sequence"/>
</dbReference>
<gene>
    <name evidence="2" type="ORF">COX64_00080</name>
</gene>
<evidence type="ECO:0000259" key="1">
    <source>
        <dbReference type="Pfam" id="PF00085"/>
    </source>
</evidence>
<organism evidence="2 3">
    <name type="scientific">Candidatus Dojkabacteria bacterium CG_4_10_14_0_2_um_filter_Dojkabacteria_WS6_41_15</name>
    <dbReference type="NCBI Taxonomy" id="2014249"/>
    <lineage>
        <taxon>Bacteria</taxon>
        <taxon>Candidatus Dojkabacteria</taxon>
    </lineage>
</organism>
<dbReference type="CDD" id="cd02947">
    <property type="entry name" value="TRX_family"/>
    <property type="match status" value="1"/>
</dbReference>
<accession>A0A2M7W3A2</accession>
<dbReference type="AlphaFoldDB" id="A0A2M7W3A2"/>
<dbReference type="PANTHER" id="PTHR45663">
    <property type="entry name" value="GEO12009P1"/>
    <property type="match status" value="1"/>
</dbReference>
<protein>
    <recommendedName>
        <fullName evidence="1">Thioredoxin domain-containing protein</fullName>
    </recommendedName>
</protein>
<dbReference type="EMBL" id="PFQB01000002">
    <property type="protein sequence ID" value="PJA15975.1"/>
    <property type="molecule type" value="Genomic_DNA"/>
</dbReference>
<dbReference type="SUPFAM" id="SSF52833">
    <property type="entry name" value="Thioredoxin-like"/>
    <property type="match status" value="1"/>
</dbReference>
<reference evidence="3" key="1">
    <citation type="submission" date="2017-09" db="EMBL/GenBank/DDBJ databases">
        <title>Depth-based differentiation of microbial function through sediment-hosted aquifers and enrichment of novel symbionts in the deep terrestrial subsurface.</title>
        <authorList>
            <person name="Probst A.J."/>
            <person name="Ladd B."/>
            <person name="Jarett J.K."/>
            <person name="Geller-Mcgrath D.E."/>
            <person name="Sieber C.M.K."/>
            <person name="Emerson J.B."/>
            <person name="Anantharaman K."/>
            <person name="Thomas B.C."/>
            <person name="Malmstrom R."/>
            <person name="Stieglmeier M."/>
            <person name="Klingl A."/>
            <person name="Woyke T."/>
            <person name="Ryan C.M."/>
            <person name="Banfield J.F."/>
        </authorList>
    </citation>
    <scope>NUCLEOTIDE SEQUENCE [LARGE SCALE GENOMIC DNA]</scope>
</reference>
<dbReference type="Pfam" id="PF00085">
    <property type="entry name" value="Thioredoxin"/>
    <property type="match status" value="1"/>
</dbReference>
<dbReference type="GO" id="GO:0005737">
    <property type="term" value="C:cytoplasm"/>
    <property type="evidence" value="ECO:0007669"/>
    <property type="project" value="TreeGrafter"/>
</dbReference>
<dbReference type="InterPro" id="IPR036249">
    <property type="entry name" value="Thioredoxin-like_sf"/>
</dbReference>
<sequence>MDFKSITLKEFENAINQKDKPVIVDFWAISSIACGMYKERLDIAHEQLADYALFGSVEIEKLPELTERFSIITIPTTLIFYKGEIAKQYMGIQEPETLFAAIEDITGKKIKLPEKEEEFVEE</sequence>